<feature type="transmembrane region" description="Helical" evidence="6">
    <location>
        <begin position="43"/>
        <end position="64"/>
    </location>
</feature>
<dbReference type="GO" id="GO:0016020">
    <property type="term" value="C:membrane"/>
    <property type="evidence" value="ECO:0007669"/>
    <property type="project" value="UniProtKB-SubCell"/>
</dbReference>
<name>A0A9P9I6U5_9HYPO</name>
<keyword evidence="2 6" id="KW-0812">Transmembrane</keyword>
<proteinExistence type="inferred from homology"/>
<gene>
    <name evidence="8" type="ORF">EDB81DRAFT_832718</name>
</gene>
<evidence type="ECO:0000313" key="8">
    <source>
        <dbReference type="EMBL" id="KAH7109981.1"/>
    </source>
</evidence>
<evidence type="ECO:0000256" key="4">
    <source>
        <dbReference type="ARBA" id="ARBA00023136"/>
    </source>
</evidence>
<keyword evidence="4 6" id="KW-0472">Membrane</keyword>
<dbReference type="PANTHER" id="PTHR33048:SF42">
    <property type="entry name" value="INTEGRAL MEMBRANE PROTEIN"/>
    <property type="match status" value="1"/>
</dbReference>
<organism evidence="8 9">
    <name type="scientific">Dactylonectria macrodidyma</name>
    <dbReference type="NCBI Taxonomy" id="307937"/>
    <lineage>
        <taxon>Eukaryota</taxon>
        <taxon>Fungi</taxon>
        <taxon>Dikarya</taxon>
        <taxon>Ascomycota</taxon>
        <taxon>Pezizomycotina</taxon>
        <taxon>Sordariomycetes</taxon>
        <taxon>Hypocreomycetidae</taxon>
        <taxon>Hypocreales</taxon>
        <taxon>Nectriaceae</taxon>
        <taxon>Dactylonectria</taxon>
    </lineage>
</organism>
<feature type="transmembrane region" description="Helical" evidence="6">
    <location>
        <begin position="84"/>
        <end position="107"/>
    </location>
</feature>
<comment type="subcellular location">
    <subcellularLocation>
        <location evidence="1">Membrane</location>
        <topology evidence="1">Multi-pass membrane protein</topology>
    </subcellularLocation>
</comment>
<feature type="transmembrane region" description="Helical" evidence="6">
    <location>
        <begin position="202"/>
        <end position="220"/>
    </location>
</feature>
<dbReference type="EMBL" id="JAGMUV010000048">
    <property type="protein sequence ID" value="KAH7109981.1"/>
    <property type="molecule type" value="Genomic_DNA"/>
</dbReference>
<dbReference type="OrthoDB" id="5417887at2759"/>
<evidence type="ECO:0000259" key="7">
    <source>
        <dbReference type="Pfam" id="PF20684"/>
    </source>
</evidence>
<comment type="caution">
    <text evidence="8">The sequence shown here is derived from an EMBL/GenBank/DDBJ whole genome shotgun (WGS) entry which is preliminary data.</text>
</comment>
<evidence type="ECO:0000256" key="1">
    <source>
        <dbReference type="ARBA" id="ARBA00004141"/>
    </source>
</evidence>
<sequence>MASDDAGPRLVAAVWILAVLSAIFLALRLYCKLAKRRPLWCDDYVLLISWLCLLVSVAVVTYLVRLGFGKHVQDVPPNNLWQHSLVFSINRIFAVLAVSLSKTSFALTLLRIAGRWMKLFILATITVMNILFVAYILLHWLQCTPAEKLWHPEIPGTCLPNHTLLIYTMTVAALSGVMDCILALLPWKIVWWEAQINVKEKAGVALAMSMGIFAGATAFVKTAMLMTRASTDFSYNGARLLIWGSAEIAVTIIAASIPILRVLVSDIHSSANKFSSQNSKRTTTNRTKTKTVIRCQRPDDGSERSIVAATLQGIVAISEIEVESQRAGNDADSIGYEMESF</sequence>
<protein>
    <recommendedName>
        <fullName evidence="7">Rhodopsin domain-containing protein</fullName>
    </recommendedName>
</protein>
<feature type="domain" description="Rhodopsin" evidence="7">
    <location>
        <begin position="27"/>
        <end position="265"/>
    </location>
</feature>
<evidence type="ECO:0000256" key="2">
    <source>
        <dbReference type="ARBA" id="ARBA00022692"/>
    </source>
</evidence>
<dbReference type="PANTHER" id="PTHR33048">
    <property type="entry name" value="PTH11-LIKE INTEGRAL MEMBRANE PROTEIN (AFU_ORTHOLOGUE AFUA_5G11245)"/>
    <property type="match status" value="1"/>
</dbReference>
<keyword evidence="3 6" id="KW-1133">Transmembrane helix</keyword>
<dbReference type="InterPro" id="IPR052337">
    <property type="entry name" value="SAT4-like"/>
</dbReference>
<evidence type="ECO:0000256" key="6">
    <source>
        <dbReference type="SAM" id="Phobius"/>
    </source>
</evidence>
<evidence type="ECO:0000256" key="3">
    <source>
        <dbReference type="ARBA" id="ARBA00022989"/>
    </source>
</evidence>
<feature type="transmembrane region" description="Helical" evidence="6">
    <location>
        <begin position="119"/>
        <end position="141"/>
    </location>
</feature>
<evidence type="ECO:0000256" key="5">
    <source>
        <dbReference type="ARBA" id="ARBA00038359"/>
    </source>
</evidence>
<reference evidence="8" key="1">
    <citation type="journal article" date="2021" name="Nat. Commun.">
        <title>Genetic determinants of endophytism in the Arabidopsis root mycobiome.</title>
        <authorList>
            <person name="Mesny F."/>
            <person name="Miyauchi S."/>
            <person name="Thiergart T."/>
            <person name="Pickel B."/>
            <person name="Atanasova L."/>
            <person name="Karlsson M."/>
            <person name="Huettel B."/>
            <person name="Barry K.W."/>
            <person name="Haridas S."/>
            <person name="Chen C."/>
            <person name="Bauer D."/>
            <person name="Andreopoulos W."/>
            <person name="Pangilinan J."/>
            <person name="LaButti K."/>
            <person name="Riley R."/>
            <person name="Lipzen A."/>
            <person name="Clum A."/>
            <person name="Drula E."/>
            <person name="Henrissat B."/>
            <person name="Kohler A."/>
            <person name="Grigoriev I.V."/>
            <person name="Martin F.M."/>
            <person name="Hacquard S."/>
        </authorList>
    </citation>
    <scope>NUCLEOTIDE SEQUENCE</scope>
    <source>
        <strain evidence="8">MPI-CAGE-AT-0147</strain>
    </source>
</reference>
<accession>A0A9P9I6U5</accession>
<feature type="transmembrane region" description="Helical" evidence="6">
    <location>
        <begin position="240"/>
        <end position="264"/>
    </location>
</feature>
<dbReference type="Pfam" id="PF20684">
    <property type="entry name" value="Fung_rhodopsin"/>
    <property type="match status" value="1"/>
</dbReference>
<dbReference type="Proteomes" id="UP000738349">
    <property type="component" value="Unassembled WGS sequence"/>
</dbReference>
<dbReference type="InterPro" id="IPR049326">
    <property type="entry name" value="Rhodopsin_dom_fungi"/>
</dbReference>
<evidence type="ECO:0000313" key="9">
    <source>
        <dbReference type="Proteomes" id="UP000738349"/>
    </source>
</evidence>
<feature type="transmembrane region" description="Helical" evidence="6">
    <location>
        <begin position="164"/>
        <end position="190"/>
    </location>
</feature>
<dbReference type="AlphaFoldDB" id="A0A9P9I6U5"/>
<comment type="similarity">
    <text evidence="5">Belongs to the SAT4 family.</text>
</comment>
<feature type="transmembrane region" description="Helical" evidence="6">
    <location>
        <begin position="12"/>
        <end position="31"/>
    </location>
</feature>
<keyword evidence="9" id="KW-1185">Reference proteome</keyword>